<dbReference type="OrthoDB" id="1892195at2759"/>
<dbReference type="InterPro" id="IPR045177">
    <property type="entry name" value="FDM1-5/IDN2"/>
</dbReference>
<dbReference type="STRING" id="56857.A0A200R572"/>
<feature type="coiled-coil region" evidence="1">
    <location>
        <begin position="16"/>
        <end position="106"/>
    </location>
</feature>
<sequence length="341" mass="40452">MANDIHEELRRTRNLVYNLAKEIDVKNQRLEDMEKRSNELSTSLSRVMEERDDLNQAYLEEMRKMQCIAYENEKLMGELESQKKELQQQAKEIKKREAQIDLKRKELSVYRRKMKREPKTMLGKFPALKHPGSGDSFKVQRQMDDLSKELEDKADEMDSLVDLNQALIVKERKSNHELQEARKVLIEGLKDLTNFRCMRAIIGIKRLGELNDKPFRDKCVQKFSAAEWDVKSVQLCSLWQEEITNSEWYPFKNISIDGKLQEIIIDENDEKLKELRHEWGKEVYDAVTTALLEINEYNASGRYPVSELWNFKEGRKASLKEVIEYILKQWKALKTFKRRRS</sequence>
<reference evidence="3 4" key="1">
    <citation type="journal article" date="2017" name="Mol. Plant">
        <title>The Genome of Medicinal Plant Macleaya cordata Provides New Insights into Benzylisoquinoline Alkaloids Metabolism.</title>
        <authorList>
            <person name="Liu X."/>
            <person name="Liu Y."/>
            <person name="Huang P."/>
            <person name="Ma Y."/>
            <person name="Qing Z."/>
            <person name="Tang Q."/>
            <person name="Cao H."/>
            <person name="Cheng P."/>
            <person name="Zheng Y."/>
            <person name="Yuan Z."/>
            <person name="Zhou Y."/>
            <person name="Liu J."/>
            <person name="Tang Z."/>
            <person name="Zhuo Y."/>
            <person name="Zhang Y."/>
            <person name="Yu L."/>
            <person name="Huang J."/>
            <person name="Yang P."/>
            <person name="Peng Q."/>
            <person name="Zhang J."/>
            <person name="Jiang W."/>
            <person name="Zhang Z."/>
            <person name="Lin K."/>
            <person name="Ro D.K."/>
            <person name="Chen X."/>
            <person name="Xiong X."/>
            <person name="Shang Y."/>
            <person name="Huang S."/>
            <person name="Zeng J."/>
        </authorList>
    </citation>
    <scope>NUCLEOTIDE SEQUENCE [LARGE SCALE GENOMIC DNA]</scope>
    <source>
        <strain evidence="4">cv. BLH2017</strain>
        <tissue evidence="3">Root</tissue>
    </source>
</reference>
<name>A0A200R572_MACCD</name>
<dbReference type="Proteomes" id="UP000195402">
    <property type="component" value="Unassembled WGS sequence"/>
</dbReference>
<evidence type="ECO:0000313" key="3">
    <source>
        <dbReference type="EMBL" id="OVA17855.1"/>
    </source>
</evidence>
<keyword evidence="4" id="KW-1185">Reference proteome</keyword>
<proteinExistence type="predicted"/>
<dbReference type="InParanoid" id="A0A200R572"/>
<dbReference type="Pfam" id="PF03469">
    <property type="entry name" value="XH"/>
    <property type="match status" value="1"/>
</dbReference>
<evidence type="ECO:0000256" key="1">
    <source>
        <dbReference type="SAM" id="Coils"/>
    </source>
</evidence>
<dbReference type="AlphaFoldDB" id="A0A200R572"/>
<dbReference type="PANTHER" id="PTHR21596">
    <property type="entry name" value="RIBONUCLEASE P SUBUNIT P38"/>
    <property type="match status" value="1"/>
</dbReference>
<organism evidence="3 4">
    <name type="scientific">Macleaya cordata</name>
    <name type="common">Five-seeded plume-poppy</name>
    <name type="synonym">Bocconia cordata</name>
    <dbReference type="NCBI Taxonomy" id="56857"/>
    <lineage>
        <taxon>Eukaryota</taxon>
        <taxon>Viridiplantae</taxon>
        <taxon>Streptophyta</taxon>
        <taxon>Embryophyta</taxon>
        <taxon>Tracheophyta</taxon>
        <taxon>Spermatophyta</taxon>
        <taxon>Magnoliopsida</taxon>
        <taxon>Ranunculales</taxon>
        <taxon>Papaveraceae</taxon>
        <taxon>Papaveroideae</taxon>
        <taxon>Macleaya</taxon>
    </lineage>
</organism>
<accession>A0A200R572</accession>
<dbReference type="InterPro" id="IPR005379">
    <property type="entry name" value="FDM1-5/IDN2_XH"/>
</dbReference>
<feature type="domain" description="Factor of DNA methylation 1-5/IDN2" evidence="2">
    <location>
        <begin position="205"/>
        <end position="334"/>
    </location>
</feature>
<comment type="caution">
    <text evidence="3">The sequence shown here is derived from an EMBL/GenBank/DDBJ whole genome shotgun (WGS) entry which is preliminary data.</text>
</comment>
<protein>
    <submittedName>
        <fullName evidence="3">Putative domain XH</fullName>
    </submittedName>
</protein>
<evidence type="ECO:0000313" key="4">
    <source>
        <dbReference type="Proteomes" id="UP000195402"/>
    </source>
</evidence>
<evidence type="ECO:0000259" key="2">
    <source>
        <dbReference type="Pfam" id="PF03469"/>
    </source>
</evidence>
<keyword evidence="1" id="KW-0175">Coiled coil</keyword>
<dbReference type="PANTHER" id="PTHR21596:SF82">
    <property type="entry name" value="FACTOR OF DNA METHYLATION 5-LIKE"/>
    <property type="match status" value="1"/>
</dbReference>
<gene>
    <name evidence="3" type="ORF">BVC80_1835g250</name>
</gene>
<dbReference type="OMA" id="MANDIHE"/>
<dbReference type="EMBL" id="MVGT01000437">
    <property type="protein sequence ID" value="OVA17855.1"/>
    <property type="molecule type" value="Genomic_DNA"/>
</dbReference>
<dbReference type="GO" id="GO:0080188">
    <property type="term" value="P:gene silencing by siRNA-directed DNA methylation"/>
    <property type="evidence" value="ECO:0007669"/>
    <property type="project" value="InterPro"/>
</dbReference>